<keyword evidence="1" id="KW-0677">Repeat</keyword>
<dbReference type="PANTHER" id="PTHR47926:SF525">
    <property type="entry name" value="EMB2261"/>
    <property type="match status" value="1"/>
</dbReference>
<accession>A0A0A9EGM2</accession>
<feature type="repeat" description="PPR" evidence="3">
    <location>
        <begin position="408"/>
        <end position="442"/>
    </location>
</feature>
<dbReference type="InterPro" id="IPR002885">
    <property type="entry name" value="PPR_rpt"/>
</dbReference>
<keyword evidence="2" id="KW-0809">Transit peptide</keyword>
<dbReference type="EMBL" id="GBRH01200880">
    <property type="protein sequence ID" value="JAD97015.1"/>
    <property type="molecule type" value="Transcribed_RNA"/>
</dbReference>
<evidence type="ECO:0000313" key="4">
    <source>
        <dbReference type="EMBL" id="JAD97015.1"/>
    </source>
</evidence>
<dbReference type="Pfam" id="PF13041">
    <property type="entry name" value="PPR_2"/>
    <property type="match status" value="1"/>
</dbReference>
<evidence type="ECO:0000256" key="2">
    <source>
        <dbReference type="ARBA" id="ARBA00022946"/>
    </source>
</evidence>
<dbReference type="InterPro" id="IPR011990">
    <property type="entry name" value="TPR-like_helical_dom_sf"/>
</dbReference>
<dbReference type="NCBIfam" id="TIGR00756">
    <property type="entry name" value="PPR"/>
    <property type="match status" value="3"/>
</dbReference>
<protein>
    <recommendedName>
        <fullName evidence="5">EMB2261</fullName>
    </recommendedName>
</protein>
<dbReference type="FunFam" id="1.25.40.10:FF:001093">
    <property type="entry name" value="Pentatricopeptide repeat-containing protein At2g34400"/>
    <property type="match status" value="1"/>
</dbReference>
<dbReference type="GO" id="GO:0003723">
    <property type="term" value="F:RNA binding"/>
    <property type="evidence" value="ECO:0007669"/>
    <property type="project" value="InterPro"/>
</dbReference>
<dbReference type="Gene3D" id="1.25.40.10">
    <property type="entry name" value="Tetratricopeptide repeat domain"/>
    <property type="match status" value="5"/>
</dbReference>
<dbReference type="AlphaFoldDB" id="A0A0A9EGM2"/>
<feature type="repeat" description="PPR" evidence="3">
    <location>
        <begin position="309"/>
        <end position="339"/>
    </location>
</feature>
<dbReference type="PROSITE" id="PS51375">
    <property type="entry name" value="PPR"/>
    <property type="match status" value="3"/>
</dbReference>
<proteinExistence type="predicted"/>
<name>A0A0A9EGM2_ARUDO</name>
<dbReference type="GO" id="GO:0009451">
    <property type="term" value="P:RNA modification"/>
    <property type="evidence" value="ECO:0007669"/>
    <property type="project" value="InterPro"/>
</dbReference>
<dbReference type="InterPro" id="IPR046960">
    <property type="entry name" value="PPR_At4g14850-like_plant"/>
</dbReference>
<reference evidence="4" key="2">
    <citation type="journal article" date="2015" name="Data Brief">
        <title>Shoot transcriptome of the giant reed, Arundo donax.</title>
        <authorList>
            <person name="Barrero R.A."/>
            <person name="Guerrero F.D."/>
            <person name="Moolhuijzen P."/>
            <person name="Goolsby J.A."/>
            <person name="Tidwell J."/>
            <person name="Bellgard S.E."/>
            <person name="Bellgard M.I."/>
        </authorList>
    </citation>
    <scope>NUCLEOTIDE SEQUENCE</scope>
    <source>
        <tissue evidence="4">Shoot tissue taken approximately 20 cm above the soil surface</tissue>
    </source>
</reference>
<dbReference type="Pfam" id="PF01535">
    <property type="entry name" value="PPR"/>
    <property type="match status" value="4"/>
</dbReference>
<dbReference type="FunFam" id="1.25.40.10:FF:001388">
    <property type="entry name" value="Pentatricopeptide repeat-containing protein"/>
    <property type="match status" value="1"/>
</dbReference>
<evidence type="ECO:0008006" key="5">
    <source>
        <dbReference type="Google" id="ProtNLM"/>
    </source>
</evidence>
<dbReference type="InterPro" id="IPR046848">
    <property type="entry name" value="E_motif"/>
</dbReference>
<organism evidence="4">
    <name type="scientific">Arundo donax</name>
    <name type="common">Giant reed</name>
    <name type="synonym">Donax arundinaceus</name>
    <dbReference type="NCBI Taxonomy" id="35708"/>
    <lineage>
        <taxon>Eukaryota</taxon>
        <taxon>Viridiplantae</taxon>
        <taxon>Streptophyta</taxon>
        <taxon>Embryophyta</taxon>
        <taxon>Tracheophyta</taxon>
        <taxon>Spermatophyta</taxon>
        <taxon>Magnoliopsida</taxon>
        <taxon>Liliopsida</taxon>
        <taxon>Poales</taxon>
        <taxon>Poaceae</taxon>
        <taxon>PACMAD clade</taxon>
        <taxon>Arundinoideae</taxon>
        <taxon>Arundineae</taxon>
        <taxon>Arundo</taxon>
    </lineage>
</organism>
<evidence type="ECO:0000256" key="1">
    <source>
        <dbReference type="ARBA" id="ARBA00022737"/>
    </source>
</evidence>
<feature type="repeat" description="PPR" evidence="3">
    <location>
        <begin position="207"/>
        <end position="242"/>
    </location>
</feature>
<evidence type="ECO:0000256" key="3">
    <source>
        <dbReference type="PROSITE-ProRule" id="PRU00708"/>
    </source>
</evidence>
<dbReference type="SUPFAM" id="SSF48452">
    <property type="entry name" value="TPR-like"/>
    <property type="match status" value="1"/>
</dbReference>
<dbReference type="FunFam" id="1.25.40.10:FF:002584">
    <property type="entry name" value="Pentatricopeptide repeat-containing protein"/>
    <property type="match status" value="1"/>
</dbReference>
<sequence>MMPPPRLPAAPPDLAAVLRLLDSHDLPAAARLAAASSSSSAVALAAVLLRRPPPRLGYCIHARAARSGLLSDRYLANALLAFYVRLPGHLPHALRAFDDLPRRDVVAHSSILAAFLRAGHPRHALLSLKSMVAGADGVAPSAHALSAAAKACAVLRDRRAGACVHGTIVVRGYGDDGVVLSALVDMYGHAAAPGDARRAFEEMHAPDGICYTSLISAFVRNDWFEEALRWFRAMVATNGVWPDGCTFGSMMTALGNLKRARQGREAHTQVVTRGLCGNVVVESSTLDMYSKCGLMVDARKVFDRMKLRNAISWCALLGGYCQSGEHEKVLSLFRQMDMEDDDWYCLGTLLRSCAGLSAVKLGKEIHCRCVRMRGCRDVIAESALVDLYAKCGAVEYAYRVFERSTVRNMITWNAMICGFAQNGHGERAIDLFNEMVRERVRPDYISFIGVLFACSHTGMVEQGRNYFNSMSKEYGIASGIEHYNCMVDLLSRVELLEEAEDLVNKSPFRDDSSLWAAILGACATHSNPYVAERVAKKMMELEPQYHLSYVLLENVYRTIGRWEDAVEVRRLMKSRKVKKEPGASWIDVNRSKQYMSNANEEASQLAASGMMSIDEEVQST</sequence>
<dbReference type="PANTHER" id="PTHR47926">
    <property type="entry name" value="PENTATRICOPEPTIDE REPEAT-CONTAINING PROTEIN"/>
    <property type="match status" value="1"/>
</dbReference>
<reference evidence="4" key="1">
    <citation type="submission" date="2014-09" db="EMBL/GenBank/DDBJ databases">
        <authorList>
            <person name="Magalhaes I.L.F."/>
            <person name="Oliveira U."/>
            <person name="Santos F.R."/>
            <person name="Vidigal T.H.D.A."/>
            <person name="Brescovit A.D."/>
            <person name="Santos A.J."/>
        </authorList>
    </citation>
    <scope>NUCLEOTIDE SEQUENCE</scope>
    <source>
        <tissue evidence="4">Shoot tissue taken approximately 20 cm above the soil surface</tissue>
    </source>
</reference>
<dbReference type="Pfam" id="PF20431">
    <property type="entry name" value="E_motif"/>
    <property type="match status" value="1"/>
</dbReference>